<organism evidence="2 3">
    <name type="scientific">Mesosutterella multiformis</name>
    <dbReference type="NCBI Taxonomy" id="2259133"/>
    <lineage>
        <taxon>Bacteria</taxon>
        <taxon>Pseudomonadati</taxon>
        <taxon>Pseudomonadota</taxon>
        <taxon>Betaproteobacteria</taxon>
        <taxon>Burkholderiales</taxon>
        <taxon>Sutterellaceae</taxon>
        <taxon>Mesosutterella</taxon>
    </lineage>
</organism>
<dbReference type="AlphaFoldDB" id="A0A388SDI0"/>
<evidence type="ECO:0000313" key="2">
    <source>
        <dbReference type="EMBL" id="GBO93511.1"/>
    </source>
</evidence>
<dbReference type="RefSeq" id="WP_116269881.1">
    <property type="nucleotide sequence ID" value="NZ_BGZJ01000001.1"/>
</dbReference>
<dbReference type="SUPFAM" id="SSF53335">
    <property type="entry name" value="S-adenosyl-L-methionine-dependent methyltransferases"/>
    <property type="match status" value="1"/>
</dbReference>
<keyword evidence="3" id="KW-1185">Reference proteome</keyword>
<sequence>MSKELSIPDFMGTPAGRFLREWESSQVAGVVGDVFGYSAVQIGLPELDLLRGNRIATHIQILPPESRNLKNFSSQDPLNRILADFTEIPLASESQDLVVLAHALDFWETDAPAQKVLREAARILVPEGRIVLTAFNRAGLWSLRQRLSRIGLGGAFLPDVARPIALKRLQDWLSLLGFEVDRGHFGAYQMPSRTAAGLHRFEWMNLAGDRWWPALGSLVMLSATKHIAGPRLIGSTAFAAARALRKPGTQLAAESASRDESRKL</sequence>
<evidence type="ECO:0000259" key="1">
    <source>
        <dbReference type="Pfam" id="PF08241"/>
    </source>
</evidence>
<protein>
    <recommendedName>
        <fullName evidence="1">Methyltransferase type 11 domain-containing protein</fullName>
    </recommendedName>
</protein>
<dbReference type="OrthoDB" id="6191410at2"/>
<dbReference type="EMBL" id="BGZJ01000001">
    <property type="protein sequence ID" value="GBO93511.1"/>
    <property type="molecule type" value="Genomic_DNA"/>
</dbReference>
<dbReference type="CDD" id="cd02440">
    <property type="entry name" value="AdoMet_MTases"/>
    <property type="match status" value="1"/>
</dbReference>
<proteinExistence type="predicted"/>
<dbReference type="Proteomes" id="UP000266091">
    <property type="component" value="Unassembled WGS sequence"/>
</dbReference>
<accession>A0A388SDI0</accession>
<dbReference type="InterPro" id="IPR029063">
    <property type="entry name" value="SAM-dependent_MTases_sf"/>
</dbReference>
<dbReference type="GO" id="GO:0008757">
    <property type="term" value="F:S-adenosylmethionine-dependent methyltransferase activity"/>
    <property type="evidence" value="ECO:0007669"/>
    <property type="project" value="InterPro"/>
</dbReference>
<dbReference type="Gene3D" id="3.40.50.150">
    <property type="entry name" value="Vaccinia Virus protein VP39"/>
    <property type="match status" value="1"/>
</dbReference>
<gene>
    <name evidence="2" type="ORF">MESMUL_08650</name>
</gene>
<feature type="domain" description="Methyltransferase type 11" evidence="1">
    <location>
        <begin position="58"/>
        <end position="132"/>
    </location>
</feature>
<name>A0A388SDI0_9BURK</name>
<evidence type="ECO:0000313" key="3">
    <source>
        <dbReference type="Proteomes" id="UP000266091"/>
    </source>
</evidence>
<comment type="caution">
    <text evidence="2">The sequence shown here is derived from an EMBL/GenBank/DDBJ whole genome shotgun (WGS) entry which is preliminary data.</text>
</comment>
<dbReference type="Pfam" id="PF08241">
    <property type="entry name" value="Methyltransf_11"/>
    <property type="match status" value="1"/>
</dbReference>
<accession>A0A401LJI6</accession>
<dbReference type="InterPro" id="IPR013216">
    <property type="entry name" value="Methyltransf_11"/>
</dbReference>
<reference evidence="2 3" key="1">
    <citation type="journal article" date="2018" name="Int. J. Syst. Evol. Microbiol.">
        <title>Mesosutterella multiformis gen. nov., sp. nov., a member of the family Sutterellaceae and Sutterella megalosphaeroides sp. nov., isolated from human faeces.</title>
        <authorList>
            <person name="Sakamoto M."/>
            <person name="Ikeyama N."/>
            <person name="Kunihiro T."/>
            <person name="Iino T."/>
            <person name="Yuki M."/>
            <person name="Ohkuma M."/>
        </authorList>
    </citation>
    <scope>NUCLEOTIDE SEQUENCE [LARGE SCALE GENOMIC DNA]</scope>
    <source>
        <strain evidence="2 3">4NBBH2</strain>
    </source>
</reference>